<dbReference type="AlphaFoldDB" id="A0A1G5KZV6"/>
<keyword evidence="2" id="KW-1185">Reference proteome</keyword>
<evidence type="ECO:0000313" key="2">
    <source>
        <dbReference type="Proteomes" id="UP000199569"/>
    </source>
</evidence>
<reference evidence="1 2" key="1">
    <citation type="submission" date="2016-10" db="EMBL/GenBank/DDBJ databases">
        <authorList>
            <person name="de Groot N.N."/>
        </authorList>
    </citation>
    <scope>NUCLEOTIDE SEQUENCE [LARGE SCALE GENOMIC DNA]</scope>
    <source>
        <strain evidence="1 2">CGMCC 1.7666</strain>
    </source>
</reference>
<name>A0A1G5KZV6_9HYPH</name>
<gene>
    <name evidence="1" type="ORF">SAMN02927923_03781</name>
</gene>
<dbReference type="Proteomes" id="UP000199569">
    <property type="component" value="Unassembled WGS sequence"/>
</dbReference>
<proteinExistence type="predicted"/>
<sequence>MREALPRADAAPVYHRSICGSPDPEGEGRRGRAGALLLPDNAHRSTFVRIEKAHSSLILEAGVHEASEERADLPPAHARGDCWRSTGAKWSTCAPGFRWAHTRFRFLISSGPLLSIWWQYPFHQRMDGTFILCSGSARRSAPSPPIGADAWLPRALQRSPGGCLECGSQQPARPLRGPVLHLVTVAGDRGAGGD</sequence>
<evidence type="ECO:0000313" key="1">
    <source>
        <dbReference type="EMBL" id="SCZ06233.1"/>
    </source>
</evidence>
<dbReference type="EMBL" id="FMVJ01000013">
    <property type="protein sequence ID" value="SCZ06233.1"/>
    <property type="molecule type" value="Genomic_DNA"/>
</dbReference>
<protein>
    <submittedName>
        <fullName evidence="1">Uncharacterized protein</fullName>
    </submittedName>
</protein>
<accession>A0A1G5KZV6</accession>
<dbReference type="STRING" id="549386.SAMN02927923_03781"/>
<organism evidence="1 2">
    <name type="scientific">Microvirga guangxiensis</name>
    <dbReference type="NCBI Taxonomy" id="549386"/>
    <lineage>
        <taxon>Bacteria</taxon>
        <taxon>Pseudomonadati</taxon>
        <taxon>Pseudomonadota</taxon>
        <taxon>Alphaproteobacteria</taxon>
        <taxon>Hyphomicrobiales</taxon>
        <taxon>Methylobacteriaceae</taxon>
        <taxon>Microvirga</taxon>
    </lineage>
</organism>